<dbReference type="GO" id="GO:0003723">
    <property type="term" value="F:RNA binding"/>
    <property type="evidence" value="ECO:0007669"/>
    <property type="project" value="UniProtKB-UniRule"/>
</dbReference>
<comment type="caution">
    <text evidence="7">The sequence shown here is derived from an EMBL/GenBank/DDBJ whole genome shotgun (WGS) entry which is preliminary data.</text>
</comment>
<evidence type="ECO:0000256" key="2">
    <source>
        <dbReference type="ARBA" id="ARBA00022884"/>
    </source>
</evidence>
<dbReference type="InterPro" id="IPR006630">
    <property type="entry name" value="La_HTH"/>
</dbReference>
<feature type="region of interest" description="Disordered" evidence="5">
    <location>
        <begin position="402"/>
        <end position="563"/>
    </location>
</feature>
<organism evidence="7 8">
    <name type="scientific">Chlamydomonas eustigma</name>
    <dbReference type="NCBI Taxonomy" id="1157962"/>
    <lineage>
        <taxon>Eukaryota</taxon>
        <taxon>Viridiplantae</taxon>
        <taxon>Chlorophyta</taxon>
        <taxon>core chlorophytes</taxon>
        <taxon>Chlorophyceae</taxon>
        <taxon>CS clade</taxon>
        <taxon>Chlamydomonadales</taxon>
        <taxon>Chlamydomonadaceae</taxon>
        <taxon>Chlamydomonas</taxon>
    </lineage>
</organism>
<keyword evidence="8" id="KW-1185">Reference proteome</keyword>
<feature type="domain" description="HTH La-type RNA-binding" evidence="6">
    <location>
        <begin position="42"/>
        <end position="133"/>
    </location>
</feature>
<feature type="region of interest" description="Disordered" evidence="5">
    <location>
        <begin position="1142"/>
        <end position="1192"/>
    </location>
</feature>
<dbReference type="GO" id="GO:1990904">
    <property type="term" value="C:ribonucleoprotein complex"/>
    <property type="evidence" value="ECO:0007669"/>
    <property type="project" value="InterPro"/>
</dbReference>
<feature type="region of interest" description="Disordered" evidence="5">
    <location>
        <begin position="902"/>
        <end position="990"/>
    </location>
</feature>
<feature type="compositionally biased region" description="Polar residues" evidence="5">
    <location>
        <begin position="244"/>
        <end position="272"/>
    </location>
</feature>
<reference evidence="7 8" key="1">
    <citation type="submission" date="2017-08" db="EMBL/GenBank/DDBJ databases">
        <title>Acidophilic green algal genome provides insights into adaptation to an acidic environment.</title>
        <authorList>
            <person name="Hirooka S."/>
            <person name="Hirose Y."/>
            <person name="Kanesaki Y."/>
            <person name="Higuchi S."/>
            <person name="Fujiwara T."/>
            <person name="Onuma R."/>
            <person name="Era A."/>
            <person name="Ohbayashi R."/>
            <person name="Uzuka A."/>
            <person name="Nozaki H."/>
            <person name="Yoshikawa H."/>
            <person name="Miyagishima S.Y."/>
        </authorList>
    </citation>
    <scope>NUCLEOTIDE SEQUENCE [LARGE SCALE GENOMIC DNA]</scope>
    <source>
        <strain evidence="7 8">NIES-2499</strain>
    </source>
</reference>
<feature type="compositionally biased region" description="Polar residues" evidence="5">
    <location>
        <begin position="436"/>
        <end position="451"/>
    </location>
</feature>
<evidence type="ECO:0000256" key="4">
    <source>
        <dbReference type="PROSITE-ProRule" id="PRU00332"/>
    </source>
</evidence>
<dbReference type="InterPro" id="IPR012677">
    <property type="entry name" value="Nucleotide-bd_a/b_plait_sf"/>
</dbReference>
<dbReference type="InterPro" id="IPR036388">
    <property type="entry name" value="WH-like_DNA-bd_sf"/>
</dbReference>
<dbReference type="InterPro" id="IPR045180">
    <property type="entry name" value="La_dom_prot"/>
</dbReference>
<feature type="compositionally biased region" description="Low complexity" evidence="5">
    <location>
        <begin position="692"/>
        <end position="705"/>
    </location>
</feature>
<dbReference type="GO" id="GO:0005737">
    <property type="term" value="C:cytoplasm"/>
    <property type="evidence" value="ECO:0007669"/>
    <property type="project" value="UniProtKB-ARBA"/>
</dbReference>
<dbReference type="PANTHER" id="PTHR22792">
    <property type="entry name" value="LUPUS LA PROTEIN-RELATED"/>
    <property type="match status" value="1"/>
</dbReference>
<dbReference type="Proteomes" id="UP000232323">
    <property type="component" value="Unassembled WGS sequence"/>
</dbReference>
<feature type="region of interest" description="Disordered" evidence="5">
    <location>
        <begin position="1295"/>
        <end position="1321"/>
    </location>
</feature>
<comment type="subcellular location">
    <subcellularLocation>
        <location evidence="1">Nucleus</location>
    </subcellularLocation>
</comment>
<dbReference type="PROSITE" id="PS50961">
    <property type="entry name" value="HTH_LA"/>
    <property type="match status" value="1"/>
</dbReference>
<evidence type="ECO:0000259" key="6">
    <source>
        <dbReference type="PROSITE" id="PS50961"/>
    </source>
</evidence>
<dbReference type="SUPFAM" id="SSF46785">
    <property type="entry name" value="Winged helix' DNA-binding domain"/>
    <property type="match status" value="1"/>
</dbReference>
<feature type="compositionally biased region" description="Basic and acidic residues" evidence="5">
    <location>
        <begin position="295"/>
        <end position="304"/>
    </location>
</feature>
<name>A0A250X215_9CHLO</name>
<keyword evidence="2 4" id="KW-0694">RNA-binding</keyword>
<evidence type="ECO:0000313" key="8">
    <source>
        <dbReference type="Proteomes" id="UP000232323"/>
    </source>
</evidence>
<feature type="compositionally biased region" description="Low complexity" evidence="5">
    <location>
        <begin position="490"/>
        <end position="501"/>
    </location>
</feature>
<feature type="compositionally biased region" description="Gly residues" evidence="5">
    <location>
        <begin position="1170"/>
        <end position="1180"/>
    </location>
</feature>
<dbReference type="InterPro" id="IPR002344">
    <property type="entry name" value="Lupus_La"/>
</dbReference>
<feature type="compositionally biased region" description="Polar residues" evidence="5">
    <location>
        <begin position="727"/>
        <end position="740"/>
    </location>
</feature>
<dbReference type="InterPro" id="IPR035979">
    <property type="entry name" value="RBD_domain_sf"/>
</dbReference>
<dbReference type="EMBL" id="BEGY01000022">
    <property type="protein sequence ID" value="GAX77133.1"/>
    <property type="molecule type" value="Genomic_DNA"/>
</dbReference>
<feature type="compositionally biased region" description="Polar residues" evidence="5">
    <location>
        <begin position="471"/>
        <end position="488"/>
    </location>
</feature>
<dbReference type="PRINTS" id="PR00302">
    <property type="entry name" value="LUPUSLA"/>
</dbReference>
<dbReference type="SUPFAM" id="SSF54928">
    <property type="entry name" value="RNA-binding domain, RBD"/>
    <property type="match status" value="1"/>
</dbReference>
<evidence type="ECO:0000256" key="1">
    <source>
        <dbReference type="ARBA" id="ARBA00004123"/>
    </source>
</evidence>
<dbReference type="SMART" id="SM00715">
    <property type="entry name" value="LA"/>
    <property type="match status" value="1"/>
</dbReference>
<dbReference type="GO" id="GO:0006396">
    <property type="term" value="P:RNA processing"/>
    <property type="evidence" value="ECO:0007669"/>
    <property type="project" value="InterPro"/>
</dbReference>
<dbReference type="OrthoDB" id="435402at2759"/>
<sequence>MVHRDSSVPVEEVCDVSDLAYYSDVNDSDEEHEDEQRPYVAPPVTPQLLASILKQVEFYFSDANLPTDKKLLKQIKKEPNGYVPIKVFANFRKVRALTRDPGVIASAIKDSKGLNISEAGSSVRRVIPVPEYNVEDMQRRILVVENLPAAPTIEMVTEAFEQYGKIKVVRICLESKGKLPYWLTAGCIRPHLHHAYVEFEDEECAVEAAAAVYPQEDWRSTLVIKRLVTRLQELHITGEHRFQSSRPGSSRASRDTSPAVTTSRRQLRSTGSSAGGSCLARCSQDSQHVAAAMERQQREMRRSQDGAGRAGACSHRGSHDGSWGHEQYMSQQHPSGRSDGGCTVSVVPDSATMKISAMNTSGGGSLSVPGSSGGAADPLMPLGSGAYLPPGRRAAAFAVGAGSTRPASGGTSPAMAPASPVRGASSAALRGCSGKATGQSSVLSHKPSQLLQGDCPLPPPCPSSLPLAGASGTSDQQAGGSYTTQQSPEPHFLLPHFPHLPATLSTSTPAKPPAVSRPTPSAATSAPSPAVSRPTPSAATSAPSPAVMSTLPAGPNSSQNLTHQSYSQVSSVAVLDFKNSAAHDALSAMLADVMAAAEMKLSVTAAEPRNPTTTAHNPQSAEATPQTQLAHSTGNTSPHAAVHVVEASSPLRSDMSQKEPHAGQPRVPGASSPTRQPRVPGASSPTRQPRLPGASSPSPSRTSAPKFVSDRTLAAAAASSAAMRSLQGRSSRPGSARTSGDGSGIERSLTATAAATAAASAADTAADTAAMASHLTKSVQAEDTVSRILAGLSSTVPTSSKAGTAAAGSTVMATNHPSGAPVVPEGATVHVNPLRLPVPAAQKCIAAPQVPAVALSEIHTTTSHVHTFSTSAVTGMMGTSASPTKTADDSAVIGHVDQAAAAAVKGSRGSQQGGDHPRQGVGSAAAEEEEEEEEEACLMAPISPIPGHPAGKRPSFFTHDLTDGGSVLGDERSCSSPGSASHPVSGDHHAPLNTVVSIRVHQQGAAGAEDGHLHSNASCSRDSNNKTPNEHPTHPPDSLSPLNTVSAVGMVAIDCSSSPPKRSRPPLPPTISPLKPHGVDALEVSDPASITSLLGFTSSPIPIKQRLVLSEGGAASGAGSYAASAGSTSSEDELHVAAGTEKYRSVTEGGGVEAAVQSKRPRRRRRKPSVGGGRGGGGGSSSKHGSVSDAGGVWEHLDPRVIVPGCLGGHGGSSSRGGSDGGVLLAGAGSVTSEGGAAAHPKTNKTSKKDYAAWAAATPEYRAEASAKYNSSSNDHGGSSVGAVAAPIVHPRTLSPAAVPVPHGSSLASRASPPPHQGSPTRLFNKAVSEGGGVSGGNHHHIPSVTISKGPDGTNNGFGMGRGRPLQPPIS</sequence>
<dbReference type="Gene3D" id="1.10.10.10">
    <property type="entry name" value="Winged helix-like DNA-binding domain superfamily/Winged helix DNA-binding domain"/>
    <property type="match status" value="1"/>
</dbReference>
<proteinExistence type="predicted"/>
<feature type="compositionally biased region" description="Acidic residues" evidence="5">
    <location>
        <begin position="926"/>
        <end position="936"/>
    </location>
</feature>
<feature type="region of interest" description="Disordered" evidence="5">
    <location>
        <begin position="608"/>
        <end position="745"/>
    </location>
</feature>
<gene>
    <name evidence="7" type="ORF">CEUSTIGMA_g4579.t1</name>
</gene>
<evidence type="ECO:0000256" key="5">
    <source>
        <dbReference type="SAM" id="MobiDB-lite"/>
    </source>
</evidence>
<protein>
    <recommendedName>
        <fullName evidence="6">HTH La-type RNA-binding domain-containing protein</fullName>
    </recommendedName>
</protein>
<keyword evidence="3" id="KW-0539">Nucleus</keyword>
<feature type="region of interest" description="Disordered" evidence="5">
    <location>
        <begin position="1334"/>
        <end position="1371"/>
    </location>
</feature>
<evidence type="ECO:0000256" key="3">
    <source>
        <dbReference type="ARBA" id="ARBA00023242"/>
    </source>
</evidence>
<feature type="compositionally biased region" description="Basic residues" evidence="5">
    <location>
        <begin position="1159"/>
        <end position="1168"/>
    </location>
</feature>
<feature type="compositionally biased region" description="Low complexity" evidence="5">
    <location>
        <begin position="513"/>
        <end position="546"/>
    </location>
</feature>
<dbReference type="InterPro" id="IPR036390">
    <property type="entry name" value="WH_DNA-bd_sf"/>
</dbReference>
<evidence type="ECO:0000313" key="7">
    <source>
        <dbReference type="EMBL" id="GAX77133.1"/>
    </source>
</evidence>
<feature type="region of interest" description="Disordered" evidence="5">
    <location>
        <begin position="239"/>
        <end position="341"/>
    </location>
</feature>
<dbReference type="PANTHER" id="PTHR22792:SF132">
    <property type="entry name" value="LA-RELATED PROTEIN 1"/>
    <property type="match status" value="1"/>
</dbReference>
<feature type="region of interest" description="Disordered" evidence="5">
    <location>
        <begin position="1004"/>
        <end position="1074"/>
    </location>
</feature>
<dbReference type="STRING" id="1157962.A0A250X215"/>
<dbReference type="Pfam" id="PF05383">
    <property type="entry name" value="La"/>
    <property type="match status" value="1"/>
</dbReference>
<accession>A0A250X215</accession>
<feature type="compositionally biased region" description="Polar residues" evidence="5">
    <location>
        <begin position="1015"/>
        <end position="1027"/>
    </location>
</feature>
<feature type="compositionally biased region" description="Polar residues" evidence="5">
    <location>
        <begin position="610"/>
        <end position="638"/>
    </location>
</feature>
<dbReference type="GO" id="GO:0005634">
    <property type="term" value="C:nucleus"/>
    <property type="evidence" value="ECO:0007669"/>
    <property type="project" value="UniProtKB-SubCell"/>
</dbReference>
<dbReference type="Gene3D" id="3.30.70.330">
    <property type="match status" value="1"/>
</dbReference>